<dbReference type="InterPro" id="IPR013216">
    <property type="entry name" value="Methyltransf_11"/>
</dbReference>
<proteinExistence type="predicted"/>
<reference evidence="3 4" key="1">
    <citation type="submission" date="2020-04" db="EMBL/GenBank/DDBJ databases">
        <title>Genomic insights into acetone-butanol-ethanol (ABE) fermentation by sequencing solventogenic clostridia strains.</title>
        <authorList>
            <person name="Brown S."/>
        </authorList>
    </citation>
    <scope>NUCLEOTIDE SEQUENCE [LARGE SCALE GENOMIC DNA]</scope>
    <source>
        <strain evidence="3 4">DJ011</strain>
    </source>
</reference>
<dbReference type="InterPro" id="IPR047057">
    <property type="entry name" value="MerR_fam"/>
</dbReference>
<dbReference type="Pfam" id="PF13411">
    <property type="entry name" value="MerR_1"/>
    <property type="match status" value="1"/>
</dbReference>
<dbReference type="Proteomes" id="UP000563151">
    <property type="component" value="Unassembled WGS sequence"/>
</dbReference>
<dbReference type="PRINTS" id="PR00040">
    <property type="entry name" value="HTHMERR"/>
</dbReference>
<organism evidence="3 4">
    <name type="scientific">Clostridium tetanomorphum</name>
    <dbReference type="NCBI Taxonomy" id="1553"/>
    <lineage>
        <taxon>Bacteria</taxon>
        <taxon>Bacillati</taxon>
        <taxon>Bacillota</taxon>
        <taxon>Clostridia</taxon>
        <taxon>Eubacteriales</taxon>
        <taxon>Clostridiaceae</taxon>
        <taxon>Clostridium</taxon>
    </lineage>
</organism>
<dbReference type="AlphaFoldDB" id="A0A923E547"/>
<keyword evidence="3" id="KW-0489">Methyltransferase</keyword>
<evidence type="ECO:0000256" key="1">
    <source>
        <dbReference type="ARBA" id="ARBA00023125"/>
    </source>
</evidence>
<dbReference type="InterPro" id="IPR000551">
    <property type="entry name" value="MerR-type_HTH_dom"/>
</dbReference>
<keyword evidence="1" id="KW-0238">DNA-binding</keyword>
<accession>A0A923E547</accession>
<dbReference type="InterPro" id="IPR029063">
    <property type="entry name" value="SAM-dependent_MTases_sf"/>
</dbReference>
<protein>
    <submittedName>
        <fullName evidence="3">Methyltransferase domain-containing protein</fullName>
    </submittedName>
</protein>
<comment type="caution">
    <text evidence="3">The sequence shown here is derived from an EMBL/GenBank/DDBJ whole genome shotgun (WGS) entry which is preliminary data.</text>
</comment>
<evidence type="ECO:0000313" key="3">
    <source>
        <dbReference type="EMBL" id="MBC2396632.1"/>
    </source>
</evidence>
<dbReference type="Gene3D" id="1.10.1660.10">
    <property type="match status" value="1"/>
</dbReference>
<dbReference type="CDD" id="cd01106">
    <property type="entry name" value="HTH_TipAL-Mta"/>
    <property type="match status" value="1"/>
</dbReference>
<keyword evidence="3" id="KW-0808">Transferase</keyword>
<evidence type="ECO:0000313" key="4">
    <source>
        <dbReference type="Proteomes" id="UP000563151"/>
    </source>
</evidence>
<dbReference type="PANTHER" id="PTHR30204">
    <property type="entry name" value="REDOX-CYCLING DRUG-SENSING TRANSCRIPTIONAL ACTIVATOR SOXR"/>
    <property type="match status" value="1"/>
</dbReference>
<dbReference type="InterPro" id="IPR009061">
    <property type="entry name" value="DNA-bd_dom_put_sf"/>
</dbReference>
<dbReference type="PROSITE" id="PS00552">
    <property type="entry name" value="HTH_MERR_1"/>
    <property type="match status" value="1"/>
</dbReference>
<dbReference type="GO" id="GO:0008757">
    <property type="term" value="F:S-adenosylmethionine-dependent methyltransferase activity"/>
    <property type="evidence" value="ECO:0007669"/>
    <property type="project" value="InterPro"/>
</dbReference>
<dbReference type="Pfam" id="PF08241">
    <property type="entry name" value="Methyltransf_11"/>
    <property type="match status" value="1"/>
</dbReference>
<dbReference type="GO" id="GO:0003677">
    <property type="term" value="F:DNA binding"/>
    <property type="evidence" value="ECO:0007669"/>
    <property type="project" value="UniProtKB-KW"/>
</dbReference>
<keyword evidence="4" id="KW-1185">Reference proteome</keyword>
<evidence type="ECO:0000259" key="2">
    <source>
        <dbReference type="PROSITE" id="PS50937"/>
    </source>
</evidence>
<dbReference type="PANTHER" id="PTHR30204:SF96">
    <property type="entry name" value="CHROMOSOME-ANCHORING PROTEIN RACA"/>
    <property type="match status" value="1"/>
</dbReference>
<dbReference type="CDD" id="cd02440">
    <property type="entry name" value="AdoMet_MTases"/>
    <property type="match status" value="1"/>
</dbReference>
<dbReference type="SUPFAM" id="SSF53335">
    <property type="entry name" value="S-adenosyl-L-methionine-dependent methyltransferases"/>
    <property type="match status" value="1"/>
</dbReference>
<dbReference type="SMART" id="SM00422">
    <property type="entry name" value="HTH_MERR"/>
    <property type="match status" value="1"/>
</dbReference>
<name>A0A923E547_CLOTT</name>
<dbReference type="Gene3D" id="3.40.50.150">
    <property type="entry name" value="Vaccinia Virus protein VP39"/>
    <property type="match status" value="1"/>
</dbReference>
<feature type="domain" description="HTH merR-type" evidence="2">
    <location>
        <begin position="8"/>
        <end position="77"/>
    </location>
</feature>
<dbReference type="GO" id="GO:0003700">
    <property type="term" value="F:DNA-binding transcription factor activity"/>
    <property type="evidence" value="ECO:0007669"/>
    <property type="project" value="InterPro"/>
</dbReference>
<dbReference type="GO" id="GO:0032259">
    <property type="term" value="P:methylation"/>
    <property type="evidence" value="ECO:0007669"/>
    <property type="project" value="UniProtKB-KW"/>
</dbReference>
<dbReference type="EMBL" id="JAAZWO010000002">
    <property type="protein sequence ID" value="MBC2396632.1"/>
    <property type="molecule type" value="Genomic_DNA"/>
</dbReference>
<dbReference type="PROSITE" id="PS50937">
    <property type="entry name" value="HTH_MERR_2"/>
    <property type="match status" value="1"/>
</dbReference>
<dbReference type="SUPFAM" id="SSF46955">
    <property type="entry name" value="Putative DNA-binding domain"/>
    <property type="match status" value="1"/>
</dbReference>
<dbReference type="RefSeq" id="WP_035144896.1">
    <property type="nucleotide sequence ID" value="NZ_JAAZWO010000002.1"/>
</dbReference>
<gene>
    <name evidence="3" type="ORF">HGG79_02405</name>
</gene>
<sequence length="401" mass="47354">MKINTEEFYSVGEFAKKANVTIRTLRYYDKIGLLKPSSYNDLGHRIYSKEDFGKLQKILTLKFIGLSLEEIGDIMKYDINDKDFKKSLEIQKEIIQEKVKHMDTVIKAIEETLYMVEKEDTLNWDNFINIINVINFDKKWLEQYKNSSNLRARINIHNNFSTNKEGWMNWFFNQLKLPDKVNILEVGCGDGSLWAENLHKIPKSWNVILTDFSEGMLEDAKKNLKNSSHKFKFNVVDIEKKIPYKDGSFDVVIANHMLYHLNDIDKGIQEISRVIKKDGYFFASTVGKNHMKEMRDIVSLVDKSILELEGFTLTNKFGLENGREIIKNWFNHICVKRYEDSLKLTEWTPFIDYIFSMPGNIEERFNEYKLKKLEKILKEIIINKKYIYITKDTGFFMGRKN</sequence>